<feature type="domain" description="Metallo-beta-lactamase" evidence="5">
    <location>
        <begin position="47"/>
        <end position="250"/>
    </location>
</feature>
<evidence type="ECO:0000256" key="3">
    <source>
        <dbReference type="ARBA" id="ARBA00022801"/>
    </source>
</evidence>
<dbReference type="SUPFAM" id="SSF56281">
    <property type="entry name" value="Metallo-hydrolase/oxidoreductase"/>
    <property type="match status" value="1"/>
</dbReference>
<gene>
    <name evidence="6" type="primary">ytnP</name>
    <name evidence="6" type="ORF">Mal52_52940</name>
</gene>
<evidence type="ECO:0000259" key="5">
    <source>
        <dbReference type="SMART" id="SM00849"/>
    </source>
</evidence>
<dbReference type="GO" id="GO:0046872">
    <property type="term" value="F:metal ion binding"/>
    <property type="evidence" value="ECO:0007669"/>
    <property type="project" value="UniProtKB-KW"/>
</dbReference>
<dbReference type="SMART" id="SM00849">
    <property type="entry name" value="Lactamase_B"/>
    <property type="match status" value="1"/>
</dbReference>
<dbReference type="Pfam" id="PF00753">
    <property type="entry name" value="Lactamase_B"/>
    <property type="match status" value="1"/>
</dbReference>
<dbReference type="Proteomes" id="UP000319383">
    <property type="component" value="Chromosome"/>
</dbReference>
<evidence type="ECO:0000313" key="6">
    <source>
        <dbReference type="EMBL" id="QDU46772.1"/>
    </source>
</evidence>
<dbReference type="EMBL" id="CP036276">
    <property type="protein sequence ID" value="QDU46772.1"/>
    <property type="molecule type" value="Genomic_DNA"/>
</dbReference>
<comment type="similarity">
    <text evidence="1">Belongs to the metallo-beta-lactamase superfamily.</text>
</comment>
<dbReference type="InterPro" id="IPR001279">
    <property type="entry name" value="Metallo-B-lactamas"/>
</dbReference>
<accession>A0A517ZW93</accession>
<evidence type="ECO:0000256" key="1">
    <source>
        <dbReference type="ARBA" id="ARBA00007749"/>
    </source>
</evidence>
<dbReference type="Gene3D" id="3.60.15.10">
    <property type="entry name" value="Ribonuclease Z/Hydroxyacylglutathione hydrolase-like"/>
    <property type="match status" value="1"/>
</dbReference>
<dbReference type="PANTHER" id="PTHR42978:SF6">
    <property type="entry name" value="QUORUM-QUENCHING LACTONASE YTNP-RELATED"/>
    <property type="match status" value="1"/>
</dbReference>
<dbReference type="PANTHER" id="PTHR42978">
    <property type="entry name" value="QUORUM-QUENCHING LACTONASE YTNP-RELATED-RELATED"/>
    <property type="match status" value="1"/>
</dbReference>
<proteinExistence type="inferred from homology"/>
<evidence type="ECO:0000313" key="7">
    <source>
        <dbReference type="Proteomes" id="UP000319383"/>
    </source>
</evidence>
<dbReference type="AlphaFoldDB" id="A0A517ZW93"/>
<organism evidence="6 7">
    <name type="scientific">Symmachiella dynata</name>
    <dbReference type="NCBI Taxonomy" id="2527995"/>
    <lineage>
        <taxon>Bacteria</taxon>
        <taxon>Pseudomonadati</taxon>
        <taxon>Planctomycetota</taxon>
        <taxon>Planctomycetia</taxon>
        <taxon>Planctomycetales</taxon>
        <taxon>Planctomycetaceae</taxon>
        <taxon>Symmachiella</taxon>
    </lineage>
</organism>
<reference evidence="6 7" key="1">
    <citation type="submission" date="2019-02" db="EMBL/GenBank/DDBJ databases">
        <title>Deep-cultivation of Planctomycetes and their phenomic and genomic characterization uncovers novel biology.</title>
        <authorList>
            <person name="Wiegand S."/>
            <person name="Jogler M."/>
            <person name="Boedeker C."/>
            <person name="Pinto D."/>
            <person name="Vollmers J."/>
            <person name="Rivas-Marin E."/>
            <person name="Kohn T."/>
            <person name="Peeters S.H."/>
            <person name="Heuer A."/>
            <person name="Rast P."/>
            <person name="Oberbeckmann S."/>
            <person name="Bunk B."/>
            <person name="Jeske O."/>
            <person name="Meyerdierks A."/>
            <person name="Storesund J.E."/>
            <person name="Kallscheuer N."/>
            <person name="Luecker S."/>
            <person name="Lage O.M."/>
            <person name="Pohl T."/>
            <person name="Merkel B.J."/>
            <person name="Hornburger P."/>
            <person name="Mueller R.-W."/>
            <person name="Bruemmer F."/>
            <person name="Labrenz M."/>
            <person name="Spormann A.M."/>
            <person name="Op den Camp H."/>
            <person name="Overmann J."/>
            <person name="Amann R."/>
            <person name="Jetten M.S.M."/>
            <person name="Mascher T."/>
            <person name="Medema M.H."/>
            <person name="Devos D.P."/>
            <person name="Kaster A.-K."/>
            <person name="Ovreas L."/>
            <person name="Rohde M."/>
            <person name="Galperin M.Y."/>
            <person name="Jogler C."/>
        </authorList>
    </citation>
    <scope>NUCLEOTIDE SEQUENCE [LARGE SCALE GENOMIC DNA]</scope>
    <source>
        <strain evidence="6 7">Mal52</strain>
    </source>
</reference>
<dbReference type="GO" id="GO:0016787">
    <property type="term" value="F:hydrolase activity"/>
    <property type="evidence" value="ECO:0007669"/>
    <property type="project" value="UniProtKB-KW"/>
</dbReference>
<name>A0A517ZW93_9PLAN</name>
<keyword evidence="2" id="KW-0479">Metal-binding</keyword>
<dbReference type="EC" id="3.1.1.-" evidence="6"/>
<dbReference type="InterPro" id="IPR051013">
    <property type="entry name" value="MBL_superfamily_lactonases"/>
</dbReference>
<dbReference type="InterPro" id="IPR036866">
    <property type="entry name" value="RibonucZ/Hydroxyglut_hydro"/>
</dbReference>
<evidence type="ECO:0000256" key="2">
    <source>
        <dbReference type="ARBA" id="ARBA00022723"/>
    </source>
</evidence>
<dbReference type="RefSeq" id="WP_145379274.1">
    <property type="nucleotide sequence ID" value="NZ_CP036276.1"/>
</dbReference>
<protein>
    <submittedName>
        <fullName evidence="6">Putative quorum-quenching lactonase YtnP</fullName>
        <ecNumber evidence="6">3.1.1.-</ecNumber>
    </submittedName>
</protein>
<evidence type="ECO:0000256" key="4">
    <source>
        <dbReference type="ARBA" id="ARBA00022833"/>
    </source>
</evidence>
<keyword evidence="4" id="KW-0862">Zinc</keyword>
<dbReference type="KEGG" id="sdyn:Mal52_52940"/>
<keyword evidence="7" id="KW-1185">Reference proteome</keyword>
<keyword evidence="3 6" id="KW-0378">Hydrolase</keyword>
<sequence>MILGDFQLTTISGGVFRIDAGTMFGVVPKVLWQRVVDVDANNLMTSATNCVLIETGEKTILIETGYGSKFSEKKRRIHGAEPGDPLVENLAAHGIGVEQVDMVILSHLHFDHAGGATQLDDQGNPRPTFPNATYVAQRLEWVNATANFPELQGAYPQDNLLPLAAAGQLQLIDGDVEIVPGIRAEVNGGHTAGHQSLFIESGGETAVFIGDICPMAAHLPPLWCMAYDVDLLQTRRAKPQLLGRIAEHGWWALFDHDPEIAAARLQRDAKRGFAVAEALPQL</sequence>